<evidence type="ECO:0000256" key="2">
    <source>
        <dbReference type="ARBA" id="ARBA00014294"/>
    </source>
</evidence>
<dbReference type="AlphaFoldDB" id="A0A1J1IKM2"/>
<name>A0A1J1IKM2_9DIPT</name>
<evidence type="ECO:0000256" key="4">
    <source>
        <dbReference type="ARBA" id="ARBA00025338"/>
    </source>
</evidence>
<gene>
    <name evidence="6" type="ORF">CLUMA_CG011961</name>
</gene>
<evidence type="ECO:0000313" key="7">
    <source>
        <dbReference type="Proteomes" id="UP000183832"/>
    </source>
</evidence>
<dbReference type="GO" id="GO:0005778">
    <property type="term" value="C:peroxisomal membrane"/>
    <property type="evidence" value="ECO:0007669"/>
    <property type="project" value="InterPro"/>
</dbReference>
<evidence type="ECO:0000256" key="1">
    <source>
        <dbReference type="ARBA" id="ARBA00011494"/>
    </source>
</evidence>
<dbReference type="GO" id="GO:0045046">
    <property type="term" value="P:protein import into peroxisome membrane"/>
    <property type="evidence" value="ECO:0007669"/>
    <property type="project" value="TreeGrafter"/>
</dbReference>
<reference evidence="6 7" key="1">
    <citation type="submission" date="2015-04" db="EMBL/GenBank/DDBJ databases">
        <authorList>
            <person name="Syromyatnikov M.Y."/>
            <person name="Popov V.N."/>
        </authorList>
    </citation>
    <scope>NUCLEOTIDE SEQUENCE [LARGE SCALE GENOMIC DNA]</scope>
</reference>
<comment type="function">
    <text evidence="4">Involved in peroxisome biosynthesis and integrity. Assembles membrane vesicles before the matrix proteins are translocated. As a docking factor for PEX19, is necessary for the import of peroxisomal membrane proteins in the peroxisomes.</text>
</comment>
<sequence length="376" mass="42480">MFSRLRNFVSRNRRKFIVGGIVVAGTSLAVRYAQQRLREYQEKQVREFLEKTRRLQHFESTEKTTDQAILGLMPGLCDAITKLLDTDAILAELRTNTERKLDLWEELKYLAFAKCTTFVYATALLVASLRVQLNIIGGYLYKDTVQSEAKITKEVQTIYNLLLIQHLMNDGLQQLVKVISSNVEKIMKSHSLKEKMTLSDVEQIFWSIQTAIEKDINKNLVQFILPSEVHRNQQDEFLNKMLSDTLDVLECGDFIDLCESCFNNGFSVVTDKVADFFVEPQNGKNKLNGNTEAVPSTSKATSENMLLANGHVNINNISLPLAKLIPIMNALTTQTFTNNSADNIKPNNLAASLISLQIINTNIKTLAANVYEVYSN</sequence>
<evidence type="ECO:0000256" key="5">
    <source>
        <dbReference type="ARBA" id="ARBA00029630"/>
    </source>
</evidence>
<organism evidence="6 7">
    <name type="scientific">Clunio marinus</name>
    <dbReference type="NCBI Taxonomy" id="568069"/>
    <lineage>
        <taxon>Eukaryota</taxon>
        <taxon>Metazoa</taxon>
        <taxon>Ecdysozoa</taxon>
        <taxon>Arthropoda</taxon>
        <taxon>Hexapoda</taxon>
        <taxon>Insecta</taxon>
        <taxon>Pterygota</taxon>
        <taxon>Neoptera</taxon>
        <taxon>Endopterygota</taxon>
        <taxon>Diptera</taxon>
        <taxon>Nematocera</taxon>
        <taxon>Chironomoidea</taxon>
        <taxon>Chironomidae</taxon>
        <taxon>Clunio</taxon>
    </lineage>
</organism>
<dbReference type="PANTHER" id="PTHR28080:SF1">
    <property type="entry name" value="PEROXISOMAL BIOGENESIS FACTOR 3"/>
    <property type="match status" value="1"/>
</dbReference>
<proteinExistence type="predicted"/>
<evidence type="ECO:0000313" key="6">
    <source>
        <dbReference type="EMBL" id="CRK99001.1"/>
    </source>
</evidence>
<dbReference type="InterPro" id="IPR006966">
    <property type="entry name" value="Peroxin-3"/>
</dbReference>
<protein>
    <recommendedName>
        <fullName evidence="2">Peroxisomal biogenesis factor 3</fullName>
    </recommendedName>
    <alternativeName>
        <fullName evidence="5">Peroxisomal assembly protein PEX3</fullName>
    </alternativeName>
</protein>
<dbReference type="Pfam" id="PF04882">
    <property type="entry name" value="Peroxin-3"/>
    <property type="match status" value="2"/>
</dbReference>
<evidence type="ECO:0000256" key="3">
    <source>
        <dbReference type="ARBA" id="ARBA00022593"/>
    </source>
</evidence>
<dbReference type="PANTHER" id="PTHR28080">
    <property type="entry name" value="PEROXISOMAL BIOGENESIS FACTOR 3"/>
    <property type="match status" value="1"/>
</dbReference>
<dbReference type="GO" id="GO:0030674">
    <property type="term" value="F:protein-macromolecule adaptor activity"/>
    <property type="evidence" value="ECO:0007669"/>
    <property type="project" value="TreeGrafter"/>
</dbReference>
<comment type="subunit">
    <text evidence="1">Interacts with PEX19.</text>
</comment>
<keyword evidence="3" id="KW-0962">Peroxisome biogenesis</keyword>
<dbReference type="EMBL" id="CVRI01000048">
    <property type="protein sequence ID" value="CRK99001.1"/>
    <property type="molecule type" value="Genomic_DNA"/>
</dbReference>
<dbReference type="Proteomes" id="UP000183832">
    <property type="component" value="Unassembled WGS sequence"/>
</dbReference>
<dbReference type="STRING" id="568069.A0A1J1IKM2"/>
<keyword evidence="7" id="KW-1185">Reference proteome</keyword>
<dbReference type="OrthoDB" id="45930at2759"/>
<accession>A0A1J1IKM2</accession>